<evidence type="ECO:0000313" key="2">
    <source>
        <dbReference type="Proteomes" id="UP000030745"/>
    </source>
</evidence>
<evidence type="ECO:0000313" key="1">
    <source>
        <dbReference type="EMBL" id="KDO20445.1"/>
    </source>
</evidence>
<accession>A0A067BUB9</accession>
<reference evidence="1 2" key="1">
    <citation type="journal article" date="2013" name="PLoS Genet.">
        <title>Distinctive expansion of potential virulence genes in the genome of the oomycete fish pathogen Saprolegnia parasitica.</title>
        <authorList>
            <person name="Jiang R.H."/>
            <person name="de Bruijn I."/>
            <person name="Haas B.J."/>
            <person name="Belmonte R."/>
            <person name="Lobach L."/>
            <person name="Christie J."/>
            <person name="van den Ackerveken G."/>
            <person name="Bottin A."/>
            <person name="Bulone V."/>
            <person name="Diaz-Moreno S.M."/>
            <person name="Dumas B."/>
            <person name="Fan L."/>
            <person name="Gaulin E."/>
            <person name="Govers F."/>
            <person name="Grenville-Briggs L.J."/>
            <person name="Horner N.R."/>
            <person name="Levin J.Z."/>
            <person name="Mammella M."/>
            <person name="Meijer H.J."/>
            <person name="Morris P."/>
            <person name="Nusbaum C."/>
            <person name="Oome S."/>
            <person name="Phillips A.J."/>
            <person name="van Rooyen D."/>
            <person name="Rzeszutek E."/>
            <person name="Saraiva M."/>
            <person name="Secombes C.J."/>
            <person name="Seidl M.F."/>
            <person name="Snel B."/>
            <person name="Stassen J.H."/>
            <person name="Sykes S."/>
            <person name="Tripathy S."/>
            <person name="van den Berg H."/>
            <person name="Vega-Arreguin J.C."/>
            <person name="Wawra S."/>
            <person name="Young S.K."/>
            <person name="Zeng Q."/>
            <person name="Dieguez-Uribeondo J."/>
            <person name="Russ C."/>
            <person name="Tyler B.M."/>
            <person name="van West P."/>
        </authorList>
    </citation>
    <scope>NUCLEOTIDE SEQUENCE [LARGE SCALE GENOMIC DNA]</scope>
    <source>
        <strain evidence="1 2">CBS 223.65</strain>
    </source>
</reference>
<organism evidence="1 2">
    <name type="scientific">Saprolegnia parasitica (strain CBS 223.65)</name>
    <dbReference type="NCBI Taxonomy" id="695850"/>
    <lineage>
        <taxon>Eukaryota</taxon>
        <taxon>Sar</taxon>
        <taxon>Stramenopiles</taxon>
        <taxon>Oomycota</taxon>
        <taxon>Saprolegniomycetes</taxon>
        <taxon>Saprolegniales</taxon>
        <taxon>Saprolegniaceae</taxon>
        <taxon>Saprolegnia</taxon>
    </lineage>
</organism>
<dbReference type="KEGG" id="spar:SPRG_14317"/>
<keyword evidence="2" id="KW-1185">Reference proteome</keyword>
<dbReference type="OrthoDB" id="75972at2759"/>
<sequence length="127" mass="14618">MLEVQQIVAAAEPDAKETYRSLEEATGISSYPVHLSAASLQQRKHTKNLQELIKPGEDLFEELPYEKLEDIFYTWPAVMEQVMLEKGDNSYDIPHLHKIAQRATLGPLPQRYICSMKMYYTQLLSTD</sequence>
<dbReference type="AlphaFoldDB" id="A0A067BUB9"/>
<dbReference type="GeneID" id="24136126"/>
<dbReference type="VEuPathDB" id="FungiDB:SPRG_14317"/>
<gene>
    <name evidence="1" type="ORF">SPRG_14317</name>
</gene>
<protein>
    <submittedName>
        <fullName evidence="1">Uncharacterized protein</fullName>
    </submittedName>
</protein>
<proteinExistence type="predicted"/>
<dbReference type="RefSeq" id="XP_012208835.1">
    <property type="nucleotide sequence ID" value="XM_012353445.1"/>
</dbReference>
<dbReference type="EMBL" id="KK583312">
    <property type="protein sequence ID" value="KDO20445.1"/>
    <property type="molecule type" value="Genomic_DNA"/>
</dbReference>
<name>A0A067BUB9_SAPPC</name>
<dbReference type="Proteomes" id="UP000030745">
    <property type="component" value="Unassembled WGS sequence"/>
</dbReference>